<dbReference type="Pfam" id="PF17871">
    <property type="entry name" value="AAA_lid_9"/>
    <property type="match status" value="1"/>
</dbReference>
<keyword evidence="4" id="KW-0143">Chaperone</keyword>
<dbReference type="Gene3D" id="1.10.8.60">
    <property type="match status" value="2"/>
</dbReference>
<dbReference type="InterPro" id="IPR036628">
    <property type="entry name" value="Clp_N_dom_sf"/>
</dbReference>
<keyword evidence="2" id="KW-0547">Nucleotide-binding</keyword>
<dbReference type="InterPro" id="IPR019489">
    <property type="entry name" value="Clp_ATPase_C"/>
</dbReference>
<dbReference type="InterPro" id="IPR041546">
    <property type="entry name" value="ClpA/ClpB_AAA_lid"/>
</dbReference>
<dbReference type="PROSITE" id="PS51903">
    <property type="entry name" value="CLP_R"/>
    <property type="match status" value="1"/>
</dbReference>
<dbReference type="Pfam" id="PF07724">
    <property type="entry name" value="AAA_2"/>
    <property type="match status" value="1"/>
</dbReference>
<dbReference type="PANTHER" id="PTHR11638:SF18">
    <property type="entry name" value="HEAT SHOCK PROTEIN 104"/>
    <property type="match status" value="1"/>
</dbReference>
<dbReference type="GO" id="GO:0008233">
    <property type="term" value="F:peptidase activity"/>
    <property type="evidence" value="ECO:0007669"/>
    <property type="project" value="UniProtKB-KW"/>
</dbReference>
<dbReference type="InterPro" id="IPR003959">
    <property type="entry name" value="ATPase_AAA_core"/>
</dbReference>
<gene>
    <name evidence="8" type="ORF">EQP59_02170</name>
</gene>
<protein>
    <submittedName>
        <fullName evidence="8">ATP-dependent Clp protease ATP-binding subunit</fullName>
    </submittedName>
</protein>
<dbReference type="InterPro" id="IPR004176">
    <property type="entry name" value="Clp_R_N"/>
</dbReference>
<dbReference type="SMART" id="SM01086">
    <property type="entry name" value="ClpB_D2-small"/>
    <property type="match status" value="1"/>
</dbReference>
<dbReference type="GO" id="GO:0005524">
    <property type="term" value="F:ATP binding"/>
    <property type="evidence" value="ECO:0007669"/>
    <property type="project" value="UniProtKB-KW"/>
</dbReference>
<keyword evidence="6" id="KW-0175">Coiled coil</keyword>
<dbReference type="CDD" id="cd19499">
    <property type="entry name" value="RecA-like_ClpB_Hsp104-like"/>
    <property type="match status" value="1"/>
</dbReference>
<dbReference type="InterPro" id="IPR027417">
    <property type="entry name" value="P-loop_NTPase"/>
</dbReference>
<dbReference type="FunFam" id="3.40.50.300:FF:000025">
    <property type="entry name" value="ATP-dependent Clp protease subunit"/>
    <property type="match status" value="1"/>
</dbReference>
<dbReference type="GO" id="GO:0034605">
    <property type="term" value="P:cellular response to heat"/>
    <property type="evidence" value="ECO:0007669"/>
    <property type="project" value="TreeGrafter"/>
</dbReference>
<keyword evidence="3 8" id="KW-0067">ATP-binding</keyword>
<dbReference type="Proteomes" id="UP000287701">
    <property type="component" value="Chromosome"/>
</dbReference>
<dbReference type="InterPro" id="IPR003593">
    <property type="entry name" value="AAA+_ATPase"/>
</dbReference>
<dbReference type="InterPro" id="IPR050130">
    <property type="entry name" value="ClpA_ClpB"/>
</dbReference>
<proteinExistence type="predicted"/>
<name>A0A410JQ37_ORNRH</name>
<dbReference type="SMART" id="SM00382">
    <property type="entry name" value="AAA"/>
    <property type="match status" value="2"/>
</dbReference>
<dbReference type="SUPFAM" id="SSF81923">
    <property type="entry name" value="Double Clp-N motif"/>
    <property type="match status" value="1"/>
</dbReference>
<dbReference type="Pfam" id="PF00004">
    <property type="entry name" value="AAA"/>
    <property type="match status" value="1"/>
</dbReference>
<evidence type="ECO:0000256" key="4">
    <source>
        <dbReference type="ARBA" id="ARBA00023186"/>
    </source>
</evidence>
<feature type="domain" description="Clp R" evidence="7">
    <location>
        <begin position="1"/>
        <end position="147"/>
    </location>
</feature>
<evidence type="ECO:0000256" key="3">
    <source>
        <dbReference type="ARBA" id="ARBA00022840"/>
    </source>
</evidence>
<dbReference type="Pfam" id="PF10431">
    <property type="entry name" value="ClpB_D2-small"/>
    <property type="match status" value="1"/>
</dbReference>
<evidence type="ECO:0000256" key="6">
    <source>
        <dbReference type="SAM" id="Coils"/>
    </source>
</evidence>
<keyword evidence="8" id="KW-0645">Protease</keyword>
<dbReference type="InterPro" id="IPR001270">
    <property type="entry name" value="ClpA/B"/>
</dbReference>
<dbReference type="Gene3D" id="1.10.1780.10">
    <property type="entry name" value="Clp, N-terminal domain"/>
    <property type="match status" value="1"/>
</dbReference>
<dbReference type="SUPFAM" id="SSF52540">
    <property type="entry name" value="P-loop containing nucleoside triphosphate hydrolases"/>
    <property type="match status" value="2"/>
</dbReference>
<dbReference type="CDD" id="cd00009">
    <property type="entry name" value="AAA"/>
    <property type="match status" value="1"/>
</dbReference>
<organism evidence="8 9">
    <name type="scientific">Ornithobacterium rhinotracheale</name>
    <dbReference type="NCBI Taxonomy" id="28251"/>
    <lineage>
        <taxon>Bacteria</taxon>
        <taxon>Pseudomonadati</taxon>
        <taxon>Bacteroidota</taxon>
        <taxon>Flavobacteriia</taxon>
        <taxon>Flavobacteriales</taxon>
        <taxon>Weeksellaceae</taxon>
        <taxon>Ornithobacterium</taxon>
    </lineage>
</organism>
<dbReference type="GO" id="GO:0016887">
    <property type="term" value="F:ATP hydrolysis activity"/>
    <property type="evidence" value="ECO:0007669"/>
    <property type="project" value="InterPro"/>
</dbReference>
<dbReference type="PRINTS" id="PR00300">
    <property type="entry name" value="CLPPROTEASEA"/>
</dbReference>
<evidence type="ECO:0000313" key="8">
    <source>
        <dbReference type="EMBL" id="QAR30246.1"/>
    </source>
</evidence>
<keyword evidence="8" id="KW-0378">Hydrolase</keyword>
<evidence type="ECO:0000256" key="5">
    <source>
        <dbReference type="PROSITE-ProRule" id="PRU01251"/>
    </source>
</evidence>
<dbReference type="AlphaFoldDB" id="A0A410JQ37"/>
<dbReference type="EMBL" id="CP035107">
    <property type="protein sequence ID" value="QAR30246.1"/>
    <property type="molecule type" value="Genomic_DNA"/>
</dbReference>
<dbReference type="Pfam" id="PF02861">
    <property type="entry name" value="Clp_N"/>
    <property type="match status" value="1"/>
</dbReference>
<sequence length="812" mass="91860">MKKSLPYSTEVQQALNIAQKIAKENNHVFFTGSHLLKALLNRDLSLLKKLESLGVDVFYLEEWAEVRIEDEPKKTQSIEPEPSEIIDIIFDEANDIARHLGEDEITLFSLAVSISTPGVAFSFEQMKSYPVSRSELLQESHQTINSNTDYTPKKKTSSKFVDKYCIDKLKENSKHHYAIVGRAAETQQIVEILSRFSKPNILLIGDSGVGKTAIIKSFIDRVRAKEVPDWLMDISIYELDMSALVAGASYKGEIEDRLKNIAQELRVIPKSVLIIEELHTLLSSHSDSGVANLLKGELAKGLRVIATSNIAEYTKKIEKEASLAGMFEIINIEEIDEDTQFRILKEVMQVYENHHNIKAEDNVLWDSIRLSKRYMKEKSLPASALDLIDHTMSVAKSSGEIFLKEKQSLYKRIETIKNLLSEDNEKAHKEIEWLKRDLVQKTKYLTKDKDGIEFSELSDTEESIKELEKHLEQCESVAKEKRTHITDWDLALVVSQKTNIPLGKLQEDEKERLSNMEATLAKRVVGQDHAISIVTEAVLENRSGLSKAGQPIGSFFFLGPTGTGKTELAKSLASFLFQDENAIIRFDMSEFKEEHAAALLYGAPPGYVGYEEGGLLVNKIRQKPYSIVLFDEIEKAHASVFDVFLQIMDEGKLHDRLGKEGDFSNAIILFTSNIGSEFIVKSFEQGNIPTSSDLLQKMSHYFRPEFLGRLTETIPFAPITKENALKIFEIHLKKELLDLVENLGISLNISDKAKEQLTLLGYDSTYGARPLKGVIRSRLRRPLARKIVSGIFSEGDCIEVDWNEEDLVWKKV</sequence>
<accession>A0A410JQ37</accession>
<dbReference type="GO" id="GO:0005737">
    <property type="term" value="C:cytoplasm"/>
    <property type="evidence" value="ECO:0007669"/>
    <property type="project" value="TreeGrafter"/>
</dbReference>
<feature type="coiled-coil region" evidence="6">
    <location>
        <begin position="417"/>
        <end position="484"/>
    </location>
</feature>
<dbReference type="Gene3D" id="3.40.50.300">
    <property type="entry name" value="P-loop containing nucleotide triphosphate hydrolases"/>
    <property type="match status" value="2"/>
</dbReference>
<evidence type="ECO:0000313" key="9">
    <source>
        <dbReference type="Proteomes" id="UP000287701"/>
    </source>
</evidence>
<dbReference type="PANTHER" id="PTHR11638">
    <property type="entry name" value="ATP-DEPENDENT CLP PROTEASE"/>
    <property type="match status" value="1"/>
</dbReference>
<reference evidence="8 9" key="1">
    <citation type="submission" date="2019-01" db="EMBL/GenBank/DDBJ databases">
        <title>Whole Genome of Ornithobacterium rhinotracheale FARPER-174b.</title>
        <authorList>
            <person name="Tataje-Lavanda L.A."/>
            <person name="Montalvan A."/>
            <person name="Montesinos R."/>
            <person name="Zimic M."/>
            <person name="Fernandez-Sanchez M."/>
            <person name="Fernandez-Diaz M."/>
        </authorList>
    </citation>
    <scope>NUCLEOTIDE SEQUENCE [LARGE SCALE GENOMIC DNA]</scope>
    <source>
        <strain evidence="8 9">FARPER-174b</strain>
    </source>
</reference>
<dbReference type="OrthoDB" id="9803641at2"/>
<evidence type="ECO:0000256" key="2">
    <source>
        <dbReference type="ARBA" id="ARBA00022741"/>
    </source>
</evidence>
<evidence type="ECO:0000259" key="7">
    <source>
        <dbReference type="PROSITE" id="PS51903"/>
    </source>
</evidence>
<evidence type="ECO:0000256" key="1">
    <source>
        <dbReference type="ARBA" id="ARBA00022737"/>
    </source>
</evidence>
<dbReference type="GO" id="GO:0006508">
    <property type="term" value="P:proteolysis"/>
    <property type="evidence" value="ECO:0007669"/>
    <property type="project" value="UniProtKB-KW"/>
</dbReference>
<keyword evidence="1 5" id="KW-0677">Repeat</keyword>
<dbReference type="RefSeq" id="WP_128500748.1">
    <property type="nucleotide sequence ID" value="NZ_CP035107.1"/>
</dbReference>